<feature type="domain" description="Mga helix-turn-helix" evidence="1">
    <location>
        <begin position="86"/>
        <end position="160"/>
    </location>
</feature>
<evidence type="ECO:0000313" key="2">
    <source>
        <dbReference type="EMBL" id="WGI19432.1"/>
    </source>
</evidence>
<dbReference type="Proteomes" id="UP001179858">
    <property type="component" value="Chromosome"/>
</dbReference>
<dbReference type="EMBL" id="CP122959">
    <property type="protein sequence ID" value="WGI19432.1"/>
    <property type="molecule type" value="Genomic_DNA"/>
</dbReference>
<dbReference type="InterPro" id="IPR007737">
    <property type="entry name" value="Mga_HTH"/>
</dbReference>
<accession>A0AAF0GNK7</accession>
<gene>
    <name evidence="2" type="ORF">QBD03_01410</name>
</gene>
<reference evidence="2" key="1">
    <citation type="submission" date="2023-04" db="EMBL/GenBank/DDBJ databases">
        <title>Novel strain of Lactilactobacillus sakei and use thereof.</title>
        <authorList>
            <person name="Kim S.Y."/>
        </authorList>
    </citation>
    <scope>NUCLEOTIDE SEQUENCE</scope>
    <source>
        <strain evidence="2">HUP1</strain>
    </source>
</reference>
<evidence type="ECO:0000313" key="3">
    <source>
        <dbReference type="Proteomes" id="UP001179858"/>
    </source>
</evidence>
<evidence type="ECO:0000259" key="1">
    <source>
        <dbReference type="Pfam" id="PF05043"/>
    </source>
</evidence>
<dbReference type="Pfam" id="PF05043">
    <property type="entry name" value="Mga"/>
    <property type="match status" value="1"/>
</dbReference>
<proteinExistence type="predicted"/>
<protein>
    <submittedName>
        <fullName evidence="2">Helix-turn-helix domain-containing protein</fullName>
    </submittedName>
</protein>
<organism evidence="2 3">
    <name type="scientific">Latilactobacillus sakei</name>
    <name type="common">Lactobacillus sakei</name>
    <dbReference type="NCBI Taxonomy" id="1599"/>
    <lineage>
        <taxon>Bacteria</taxon>
        <taxon>Bacillati</taxon>
        <taxon>Bacillota</taxon>
        <taxon>Bacilli</taxon>
        <taxon>Lactobacillales</taxon>
        <taxon>Lactobacillaceae</taxon>
        <taxon>Latilactobacillus</taxon>
    </lineage>
</organism>
<dbReference type="RefSeq" id="WP_280103055.1">
    <property type="nucleotide sequence ID" value="NZ_CP122959.1"/>
</dbReference>
<dbReference type="AlphaFoldDB" id="A0AAF0GNK7"/>
<name>A0AAF0GNK7_LATSK</name>
<sequence>MNFNYLLTEDDRYKYYILQYLELNKKNYLSVESVCEFAGLSKFKVKKYLGELNNDLQTLQITNAVQLLDNNEVAVQSLTTMIVKKARLAYLQKSGIYLLLQNALTDGLGVEALAKQNFLSKSYVYLLKKQLSKILKEYHIEYRNNTLRGSELAIRNLLYTIYYDFYNGLGQPFSEAIEAQIEQLKQQIMRYYPLKLSLIKTIKLNLFLGVLIQRLKKGCALDAATFTTIDEQNDAFSISQIINGRKDEIVDIQERDWLLTFLYAENMTTCYLGRSVVQQVKPIENGTKAICATIMTELALPITVEKSLYHQLLTTNLRFALFYVEASTFTSKRQIRFFEESYPTGSAVVSNHLETFMAQATINPRLQVSLFYSYLFAIIESVPYQMLNPSIYVCVDFSNGEAYTHYIEKQIMGFKNLNIVLEENVTQRTQLYVSDFAQEVLKIDQIIWKNPPSTDDWGDFGDLIVKIKKELVLDETTH</sequence>